<feature type="domain" description="Cupin type-2" evidence="2">
    <location>
        <begin position="190"/>
        <end position="248"/>
    </location>
</feature>
<sequence length="277" mass="29193">MRTSTSGTLTATPLGDARIITVDDFQFTPLPGRPDGRTTIATPVSPAAGATHVTLHVVRIAAGESFSPEASSEEENTAVVFRGVGTATVGSRARRVGRADAVYAPAGQVLTLAAGAEGLTVYVWRTPLAAGRRPGTDPEPFSSLWDETTQLRGFGGTGQIAPDTDRATMNFVFWPGNGSSQLCLHCGIQQPGQTFNVHLHPESDEAFFAFEGVGQMYLRDRWIDVAAGDVLYAAPGVLHGARNPHTGPDARRFVTCGGPSPYDPALYSAAGLPSDVR</sequence>
<dbReference type="InterPro" id="IPR021120">
    <property type="entry name" value="KduI/IolB_isomerase"/>
</dbReference>
<evidence type="ECO:0000259" key="2">
    <source>
        <dbReference type="Pfam" id="PF07883"/>
    </source>
</evidence>
<evidence type="ECO:0000313" key="3">
    <source>
        <dbReference type="EMBL" id="MFC4983073.1"/>
    </source>
</evidence>
<dbReference type="InterPro" id="IPR052538">
    <property type="entry name" value="Flavonoid_dioxygenase-like"/>
</dbReference>
<protein>
    <submittedName>
        <fullName evidence="3">Cupin domain-containing protein</fullName>
    </submittedName>
</protein>
<reference evidence="4" key="1">
    <citation type="journal article" date="2019" name="Int. J. Syst. Evol. Microbiol.">
        <title>The Global Catalogue of Microorganisms (GCM) 10K type strain sequencing project: providing services to taxonomists for standard genome sequencing and annotation.</title>
        <authorList>
            <consortium name="The Broad Institute Genomics Platform"/>
            <consortium name="The Broad Institute Genome Sequencing Center for Infectious Disease"/>
            <person name="Wu L."/>
            <person name="Ma J."/>
        </authorList>
    </citation>
    <scope>NUCLEOTIDE SEQUENCE [LARGE SCALE GENOMIC DNA]</scope>
    <source>
        <strain evidence="4">ICMP 257</strain>
    </source>
</reference>
<dbReference type="SUPFAM" id="SSF51182">
    <property type="entry name" value="RmlC-like cupins"/>
    <property type="match status" value="1"/>
</dbReference>
<dbReference type="PANTHER" id="PTHR43346:SF1">
    <property type="entry name" value="QUERCETIN 2,3-DIOXYGENASE-RELATED"/>
    <property type="match status" value="1"/>
</dbReference>
<keyword evidence="4" id="KW-1185">Reference proteome</keyword>
<dbReference type="InterPro" id="IPR014710">
    <property type="entry name" value="RmlC-like_jellyroll"/>
</dbReference>
<comment type="caution">
    <text evidence="3">The sequence shown here is derived from an EMBL/GenBank/DDBJ whole genome shotgun (WGS) entry which is preliminary data.</text>
</comment>
<dbReference type="Proteomes" id="UP001595908">
    <property type="component" value="Unassembled WGS sequence"/>
</dbReference>
<dbReference type="EMBL" id="JBHSJE010000013">
    <property type="protein sequence ID" value="MFC4983073.1"/>
    <property type="molecule type" value="Genomic_DNA"/>
</dbReference>
<dbReference type="InterPro" id="IPR013096">
    <property type="entry name" value="Cupin_2"/>
</dbReference>
<dbReference type="Gene3D" id="2.60.120.10">
    <property type="entry name" value="Jelly Rolls"/>
    <property type="match status" value="1"/>
</dbReference>
<proteinExistence type="predicted"/>
<accession>A0ABV9VHJ4</accession>
<dbReference type="Pfam" id="PF04962">
    <property type="entry name" value="KduI"/>
    <property type="match status" value="1"/>
</dbReference>
<dbReference type="InterPro" id="IPR011051">
    <property type="entry name" value="RmlC_Cupin_sf"/>
</dbReference>
<evidence type="ECO:0000256" key="1">
    <source>
        <dbReference type="ARBA" id="ARBA00023235"/>
    </source>
</evidence>
<gene>
    <name evidence="3" type="ORF">ACFPL4_32805</name>
</gene>
<dbReference type="Pfam" id="PF07883">
    <property type="entry name" value="Cupin_2"/>
    <property type="match status" value="1"/>
</dbReference>
<keyword evidence="1" id="KW-0413">Isomerase</keyword>
<name>A0ABV9VHJ4_STRAZ</name>
<organism evidence="3 4">
    <name type="scientific">Streptomyces atroolivaceus</name>
    <dbReference type="NCBI Taxonomy" id="66869"/>
    <lineage>
        <taxon>Bacteria</taxon>
        <taxon>Bacillati</taxon>
        <taxon>Actinomycetota</taxon>
        <taxon>Actinomycetes</taxon>
        <taxon>Kitasatosporales</taxon>
        <taxon>Streptomycetaceae</taxon>
        <taxon>Streptomyces</taxon>
    </lineage>
</organism>
<dbReference type="GeneID" id="31237076"/>
<evidence type="ECO:0000313" key="4">
    <source>
        <dbReference type="Proteomes" id="UP001595908"/>
    </source>
</evidence>
<dbReference type="PANTHER" id="PTHR43346">
    <property type="entry name" value="LIGAND BINDING DOMAIN PROTEIN, PUTATIVE (AFU_ORTHOLOGUE AFUA_6G14370)-RELATED"/>
    <property type="match status" value="1"/>
</dbReference>
<dbReference type="RefSeq" id="WP_244300381.1">
    <property type="nucleotide sequence ID" value="NZ_JBHSJE010000013.1"/>
</dbReference>